<sequence>MFRRIPSKFFAHHRIYSTVSSARANRSLLLFKVVPIVLLGSSVGYYYYWKNVLVVDDKKRQMEYIDAHITQIIETAVKTGLQSVNDPNNIKKTLKAFNNSFYDDIECKAQLALIPIKPNRPNMEQDPKSFFKTEAFFQYCLLPEFSMMKEEDRLGDYVKLSASKPYTVINSRNCIVTVQVPITVDTPDPRNKRPVIGLSVQLSNLNSRLDKFVPNFFVTRVTLRDVEQAFPEAPHIVSNKSKKNLVKDIDIEFSDTVDGLMQASDGFFQVYFAEVI</sequence>
<gene>
    <name evidence="2" type="ORF">AKO1_003926</name>
</gene>
<name>A0AAW2ZIZ2_9EUKA</name>
<reference evidence="2 3" key="1">
    <citation type="submission" date="2024-03" db="EMBL/GenBank/DDBJ databases">
        <title>The Acrasis kona genome and developmental transcriptomes reveal deep origins of eukaryotic multicellular pathways.</title>
        <authorList>
            <person name="Sheikh S."/>
            <person name="Fu C.-J."/>
            <person name="Brown M.W."/>
            <person name="Baldauf S.L."/>
        </authorList>
    </citation>
    <scope>NUCLEOTIDE SEQUENCE [LARGE SCALE GENOMIC DNA]</scope>
    <source>
        <strain evidence="2 3">ATCC MYA-3509</strain>
    </source>
</reference>
<evidence type="ECO:0000313" key="3">
    <source>
        <dbReference type="Proteomes" id="UP001431209"/>
    </source>
</evidence>
<dbReference type="EMBL" id="JAOPGA020001602">
    <property type="protein sequence ID" value="KAL0489776.1"/>
    <property type="molecule type" value="Genomic_DNA"/>
</dbReference>
<dbReference type="Proteomes" id="UP001431209">
    <property type="component" value="Unassembled WGS sequence"/>
</dbReference>
<keyword evidence="1" id="KW-0472">Membrane</keyword>
<evidence type="ECO:0000256" key="1">
    <source>
        <dbReference type="SAM" id="Phobius"/>
    </source>
</evidence>
<accession>A0AAW2ZIZ2</accession>
<organism evidence="2 3">
    <name type="scientific">Acrasis kona</name>
    <dbReference type="NCBI Taxonomy" id="1008807"/>
    <lineage>
        <taxon>Eukaryota</taxon>
        <taxon>Discoba</taxon>
        <taxon>Heterolobosea</taxon>
        <taxon>Tetramitia</taxon>
        <taxon>Eutetramitia</taxon>
        <taxon>Acrasidae</taxon>
        <taxon>Acrasis</taxon>
    </lineage>
</organism>
<keyword evidence="1" id="KW-1133">Transmembrane helix</keyword>
<evidence type="ECO:0000313" key="2">
    <source>
        <dbReference type="EMBL" id="KAL0489776.1"/>
    </source>
</evidence>
<protein>
    <submittedName>
        <fullName evidence="2">Trm8</fullName>
    </submittedName>
</protein>
<keyword evidence="1" id="KW-0812">Transmembrane</keyword>
<proteinExistence type="predicted"/>
<comment type="caution">
    <text evidence="2">The sequence shown here is derived from an EMBL/GenBank/DDBJ whole genome shotgun (WGS) entry which is preliminary data.</text>
</comment>
<feature type="transmembrane region" description="Helical" evidence="1">
    <location>
        <begin position="29"/>
        <end position="49"/>
    </location>
</feature>
<dbReference type="AlphaFoldDB" id="A0AAW2ZIZ2"/>
<keyword evidence="3" id="KW-1185">Reference proteome</keyword>